<feature type="signal peptide" evidence="1">
    <location>
        <begin position="1"/>
        <end position="21"/>
    </location>
</feature>
<gene>
    <name evidence="2" type="ORF">SBOR_2725</name>
</gene>
<keyword evidence="1" id="KW-0732">Signal</keyword>
<dbReference type="Proteomes" id="UP000019487">
    <property type="component" value="Unassembled WGS sequence"/>
</dbReference>
<name>W9CQW4_SCLBF</name>
<dbReference type="GO" id="GO:0031505">
    <property type="term" value="P:fungal-type cell wall organization"/>
    <property type="evidence" value="ECO:0007669"/>
    <property type="project" value="InterPro"/>
</dbReference>
<organism evidence="2 3">
    <name type="scientific">Sclerotinia borealis (strain F-4128)</name>
    <dbReference type="NCBI Taxonomy" id="1432307"/>
    <lineage>
        <taxon>Eukaryota</taxon>
        <taxon>Fungi</taxon>
        <taxon>Dikarya</taxon>
        <taxon>Ascomycota</taxon>
        <taxon>Pezizomycotina</taxon>
        <taxon>Leotiomycetes</taxon>
        <taxon>Helotiales</taxon>
        <taxon>Sclerotiniaceae</taxon>
        <taxon>Sclerotinia</taxon>
    </lineage>
</organism>
<dbReference type="HOGENOM" id="CLU_2145465_0_0_1"/>
<accession>W9CQW4</accession>
<dbReference type="InterPro" id="IPR031452">
    <property type="entry name" value="Kre1"/>
</dbReference>
<dbReference type="Pfam" id="PF17056">
    <property type="entry name" value="KRE1"/>
    <property type="match status" value="1"/>
</dbReference>
<evidence type="ECO:0000313" key="3">
    <source>
        <dbReference type="Proteomes" id="UP000019487"/>
    </source>
</evidence>
<keyword evidence="3" id="KW-1185">Reference proteome</keyword>
<dbReference type="AlphaFoldDB" id="W9CQW4"/>
<sequence>MYLSLGHIISLFAFLPSLTHAQAGLGGDVATLAATQMATTTLNCPSLYTSGGTTTVKYIATYTQTFAATALGTWAIGATPLVGSVGLGNIAGTVGTVKNKRASPSGVFAESH</sequence>
<protein>
    <submittedName>
        <fullName evidence="2">Uncharacterized protein</fullName>
    </submittedName>
</protein>
<evidence type="ECO:0000256" key="1">
    <source>
        <dbReference type="SAM" id="SignalP"/>
    </source>
</evidence>
<dbReference type="EMBL" id="AYSA01000119">
    <property type="protein sequence ID" value="ESZ96860.1"/>
    <property type="molecule type" value="Genomic_DNA"/>
</dbReference>
<evidence type="ECO:0000313" key="2">
    <source>
        <dbReference type="EMBL" id="ESZ96860.1"/>
    </source>
</evidence>
<proteinExistence type="predicted"/>
<reference evidence="2 3" key="1">
    <citation type="journal article" date="2014" name="Genome Announc.">
        <title>Draft genome sequence of Sclerotinia borealis, a psychrophilic plant pathogenic fungus.</title>
        <authorList>
            <person name="Mardanov A.V."/>
            <person name="Beletsky A.V."/>
            <person name="Kadnikov V.V."/>
            <person name="Ignatov A.N."/>
            <person name="Ravin N.V."/>
        </authorList>
    </citation>
    <scope>NUCLEOTIDE SEQUENCE [LARGE SCALE GENOMIC DNA]</scope>
    <source>
        <strain evidence="3">F-4157</strain>
    </source>
</reference>
<comment type="caution">
    <text evidence="2">The sequence shown here is derived from an EMBL/GenBank/DDBJ whole genome shotgun (WGS) entry which is preliminary data.</text>
</comment>
<dbReference type="OrthoDB" id="5406216at2759"/>
<feature type="chain" id="PRO_5004919232" evidence="1">
    <location>
        <begin position="22"/>
        <end position="112"/>
    </location>
</feature>